<dbReference type="Pfam" id="PF12937">
    <property type="entry name" value="F-box-like"/>
    <property type="match status" value="1"/>
</dbReference>
<dbReference type="SUPFAM" id="SSF52047">
    <property type="entry name" value="RNI-like"/>
    <property type="match status" value="2"/>
</dbReference>
<dbReference type="PANTHER" id="PTHR38926:SF5">
    <property type="entry name" value="F-BOX AND LEUCINE-RICH REPEAT PROTEIN 6"/>
    <property type="match status" value="1"/>
</dbReference>
<comment type="subcellular location">
    <subcellularLocation>
        <location evidence="1">Cytoplasm</location>
        <location evidence="1">Cytoskeleton</location>
        <location evidence="1">Cilium axoneme</location>
    </subcellularLocation>
</comment>
<reference evidence="3" key="1">
    <citation type="submission" date="2020-11" db="EMBL/GenBank/DDBJ databases">
        <title>Chlorella ohadii genome sequencing and assembly.</title>
        <authorList>
            <person name="Murik O."/>
            <person name="Treves H."/>
            <person name="Kedem I."/>
            <person name="Shotland Y."/>
            <person name="Kaplan A."/>
        </authorList>
    </citation>
    <scope>NUCLEOTIDE SEQUENCE</scope>
    <source>
        <strain evidence="3">1</strain>
    </source>
</reference>
<evidence type="ECO:0000259" key="2">
    <source>
        <dbReference type="Pfam" id="PF12937"/>
    </source>
</evidence>
<protein>
    <recommendedName>
        <fullName evidence="2">F-box domain-containing protein</fullName>
    </recommendedName>
</protein>
<keyword evidence="4" id="KW-1185">Reference proteome</keyword>
<proteinExistence type="predicted"/>
<dbReference type="AlphaFoldDB" id="A0AAD5DP19"/>
<dbReference type="EMBL" id="JADXDR010000095">
    <property type="protein sequence ID" value="KAI7839671.1"/>
    <property type="molecule type" value="Genomic_DNA"/>
</dbReference>
<gene>
    <name evidence="3" type="ORF">COHA_006480</name>
</gene>
<accession>A0AAD5DP19</accession>
<dbReference type="SUPFAM" id="SSF81383">
    <property type="entry name" value="F-box domain"/>
    <property type="match status" value="1"/>
</dbReference>
<dbReference type="InterPro" id="IPR036047">
    <property type="entry name" value="F-box-like_dom_sf"/>
</dbReference>
<dbReference type="InterPro" id="IPR032675">
    <property type="entry name" value="LRR_dom_sf"/>
</dbReference>
<name>A0AAD5DP19_9CHLO</name>
<sequence length="723" mass="76821">MRIVAACSGLQQLRVELLDLRLKGNIVKLGPAAALPPALTRLHLGECIPPFGALGVFPEQVSLLPRLAHLCLDTLDCESDSILALSCLGSLTALEIHNCLRHGFLPSPWVLIPLTNLRALALSTYADSVQASTAIDAALRALPQLTALFLQLPPPLSPVVTGLVQLRYFAWHNLGLLDALPGGPWLAGLRKLAIVGPGPVSSLGVLQAATQLEHLGLGREASGSSDEAARLLQFASQHPKLQQLQLSGDWGVSREELQASAAASHLSISFVDGLADLVQAVVPGIAEEAGFWPIGAMAASGSRSSAPSLAALPDDLLVACFEQLEDPLERRRVLPLVCSRWRRLADSPQLVRSFSLFRPGLASLPCLAAFHGWLERSAAAAAVCSLELSASAFAGGRYDNFSAADKAQLRSELLRISAACGGLQQLTLEATFLDLPGIDVSSLLAGLPSLQLLHLSLPNTVLELQAPLDCLPQLRDLRLQGEPITQLPQLKRLHVKLNCVPAGLGALSRLVSLTALECSFCLHLPRPEVLQPLTNLRALAISIWDESADSRAALDAALRALPQLTALFLQLVQPLPPALTGLVPLQHFAAWCWHSRNAAPPHVLPSGPWLAGLRKVALLGDVAIGSTEVLQAAAQLEFLALGIRGFAPLGEAARLLQFAGQHPTLQWVWLSGGWGVSNAQAAAVAAGNPRVSISFVERWADLIAAAVSDLAADFYYVRHLDIA</sequence>
<evidence type="ECO:0000256" key="1">
    <source>
        <dbReference type="ARBA" id="ARBA00004430"/>
    </source>
</evidence>
<evidence type="ECO:0000313" key="4">
    <source>
        <dbReference type="Proteomes" id="UP001205105"/>
    </source>
</evidence>
<dbReference type="Proteomes" id="UP001205105">
    <property type="component" value="Unassembled WGS sequence"/>
</dbReference>
<comment type="caution">
    <text evidence="3">The sequence shown here is derived from an EMBL/GenBank/DDBJ whole genome shotgun (WGS) entry which is preliminary data.</text>
</comment>
<dbReference type="Gene3D" id="3.80.10.10">
    <property type="entry name" value="Ribonuclease Inhibitor"/>
    <property type="match status" value="2"/>
</dbReference>
<organism evidence="3 4">
    <name type="scientific">Chlorella ohadii</name>
    <dbReference type="NCBI Taxonomy" id="2649997"/>
    <lineage>
        <taxon>Eukaryota</taxon>
        <taxon>Viridiplantae</taxon>
        <taxon>Chlorophyta</taxon>
        <taxon>core chlorophytes</taxon>
        <taxon>Trebouxiophyceae</taxon>
        <taxon>Chlorellales</taxon>
        <taxon>Chlorellaceae</taxon>
        <taxon>Chlorella clade</taxon>
        <taxon>Chlorella</taxon>
    </lineage>
</organism>
<dbReference type="PANTHER" id="PTHR38926">
    <property type="entry name" value="F-BOX DOMAIN CONTAINING PROTEIN, EXPRESSED"/>
    <property type="match status" value="1"/>
</dbReference>
<evidence type="ECO:0000313" key="3">
    <source>
        <dbReference type="EMBL" id="KAI7839671.1"/>
    </source>
</evidence>
<dbReference type="GO" id="GO:0005930">
    <property type="term" value="C:axoneme"/>
    <property type="evidence" value="ECO:0007669"/>
    <property type="project" value="UniProtKB-SubCell"/>
</dbReference>
<dbReference type="Gene3D" id="1.20.1280.50">
    <property type="match status" value="1"/>
</dbReference>
<dbReference type="InterPro" id="IPR001810">
    <property type="entry name" value="F-box_dom"/>
</dbReference>
<feature type="domain" description="F-box" evidence="2">
    <location>
        <begin position="310"/>
        <end position="354"/>
    </location>
</feature>